<dbReference type="PANTHER" id="PTHR11645:SF0">
    <property type="entry name" value="PYRROLINE-5-CARBOXYLATE REDUCTASE 3"/>
    <property type="match status" value="1"/>
</dbReference>
<accession>A0A1V6CCL1</accession>
<dbReference type="SUPFAM" id="SSF48179">
    <property type="entry name" value="6-phosphogluconate dehydrogenase C-terminal domain-like"/>
    <property type="match status" value="1"/>
</dbReference>
<comment type="catalytic activity">
    <reaction evidence="4">
        <text>L-proline + NAD(+) = (S)-1-pyrroline-5-carboxylate + NADH + 2 H(+)</text>
        <dbReference type="Rhea" id="RHEA:14105"/>
        <dbReference type="ChEBI" id="CHEBI:15378"/>
        <dbReference type="ChEBI" id="CHEBI:17388"/>
        <dbReference type="ChEBI" id="CHEBI:57540"/>
        <dbReference type="ChEBI" id="CHEBI:57945"/>
        <dbReference type="ChEBI" id="CHEBI:60039"/>
        <dbReference type="EC" id="1.5.1.2"/>
    </reaction>
</comment>
<dbReference type="Proteomes" id="UP000485562">
    <property type="component" value="Unassembled WGS sequence"/>
</dbReference>
<dbReference type="PIRSF" id="PIRSF000193">
    <property type="entry name" value="Pyrrol-5-carb_rd"/>
    <property type="match status" value="1"/>
</dbReference>
<gene>
    <name evidence="4 9" type="primary">proC</name>
    <name evidence="9" type="ORF">BWX89_00411</name>
</gene>
<evidence type="ECO:0000256" key="1">
    <source>
        <dbReference type="ARBA" id="ARBA00005525"/>
    </source>
</evidence>
<dbReference type="InterPro" id="IPR028939">
    <property type="entry name" value="P5C_Rdtase_cat_N"/>
</dbReference>
<protein>
    <recommendedName>
        <fullName evidence="4 5">Pyrroline-5-carboxylate reductase</fullName>
        <shortName evidence="4">P5C reductase</shortName>
        <shortName evidence="4">P5CR</shortName>
        <ecNumber evidence="4 5">1.5.1.2</ecNumber>
    </recommendedName>
    <alternativeName>
        <fullName evidence="4">PCA reductase</fullName>
    </alternativeName>
</protein>
<evidence type="ECO:0000256" key="5">
    <source>
        <dbReference type="NCBIfam" id="TIGR00112"/>
    </source>
</evidence>
<evidence type="ECO:0000256" key="6">
    <source>
        <dbReference type="PIRSR" id="PIRSR000193-1"/>
    </source>
</evidence>
<dbReference type="GO" id="GO:0004735">
    <property type="term" value="F:pyrroline-5-carboxylate reductase activity"/>
    <property type="evidence" value="ECO:0007669"/>
    <property type="project" value="UniProtKB-UniRule"/>
</dbReference>
<evidence type="ECO:0000259" key="8">
    <source>
        <dbReference type="Pfam" id="PF14748"/>
    </source>
</evidence>
<dbReference type="Pfam" id="PF03807">
    <property type="entry name" value="F420_oxidored"/>
    <property type="match status" value="1"/>
</dbReference>
<evidence type="ECO:0000313" key="9">
    <source>
        <dbReference type="EMBL" id="OQB74648.1"/>
    </source>
</evidence>
<evidence type="ECO:0000256" key="3">
    <source>
        <dbReference type="ARBA" id="ARBA00023002"/>
    </source>
</evidence>
<dbReference type="InterPro" id="IPR036291">
    <property type="entry name" value="NAD(P)-bd_dom_sf"/>
</dbReference>
<comment type="subcellular location">
    <subcellularLocation>
        <location evidence="4">Cytoplasm</location>
    </subcellularLocation>
</comment>
<proteinExistence type="inferred from homology"/>
<evidence type="ECO:0000256" key="4">
    <source>
        <dbReference type="HAMAP-Rule" id="MF_01925"/>
    </source>
</evidence>
<dbReference type="GO" id="GO:0055129">
    <property type="term" value="P:L-proline biosynthetic process"/>
    <property type="evidence" value="ECO:0007669"/>
    <property type="project" value="UniProtKB-UniRule"/>
</dbReference>
<dbReference type="Pfam" id="PF14748">
    <property type="entry name" value="P5CR_dimer"/>
    <property type="match status" value="1"/>
</dbReference>
<feature type="domain" description="Pyrroline-5-carboxylate reductase catalytic N-terminal" evidence="7">
    <location>
        <begin position="10"/>
        <end position="103"/>
    </location>
</feature>
<evidence type="ECO:0000259" key="7">
    <source>
        <dbReference type="Pfam" id="PF03807"/>
    </source>
</evidence>
<sequence>MIFEEKKFQFGIIGCGNIGTAIAGGLIKYGNVPAEKICASDIDIPKTEGFKRVFNIQILQQNTLAENSRFIILAVKPKDIPQLCSEISSSVENTSVIISVAAGITIESIHKFFGRKVPTIRIMPNLAIENGKGIIGYCWDGVDSNILKEVIEIFSRTSLCIPVKEQDMFLITAVAGSGPGFLFYFAEIIHRYLIGKNINEEISRKITATLFEGTGLMLALSEQTPSVLKEKVCSPGGTTLAGIEKMREKNIDRILTDAFDAALKRAIELSK</sequence>
<name>A0A1V6CCL1_UNCT6</name>
<comment type="catalytic activity">
    <reaction evidence="4">
        <text>L-proline + NADP(+) = (S)-1-pyrroline-5-carboxylate + NADPH + 2 H(+)</text>
        <dbReference type="Rhea" id="RHEA:14109"/>
        <dbReference type="ChEBI" id="CHEBI:15378"/>
        <dbReference type="ChEBI" id="CHEBI:17388"/>
        <dbReference type="ChEBI" id="CHEBI:57783"/>
        <dbReference type="ChEBI" id="CHEBI:58349"/>
        <dbReference type="ChEBI" id="CHEBI:60039"/>
        <dbReference type="EC" id="1.5.1.2"/>
    </reaction>
</comment>
<dbReference type="HAMAP" id="MF_01925">
    <property type="entry name" value="P5C_reductase"/>
    <property type="match status" value="1"/>
</dbReference>
<dbReference type="AlphaFoldDB" id="A0A1V6CCL1"/>
<organism evidence="9">
    <name type="scientific">candidate division TA06 bacterium ADurb.Bin131</name>
    <dbReference type="NCBI Taxonomy" id="1852827"/>
    <lineage>
        <taxon>Bacteria</taxon>
        <taxon>Bacteria division TA06</taxon>
    </lineage>
</organism>
<dbReference type="PANTHER" id="PTHR11645">
    <property type="entry name" value="PYRROLINE-5-CARBOXYLATE REDUCTASE"/>
    <property type="match status" value="1"/>
</dbReference>
<reference evidence="9" key="1">
    <citation type="submission" date="2017-02" db="EMBL/GenBank/DDBJ databases">
        <title>Delving into the versatile metabolic prowess of the omnipresent phylum Bacteroidetes.</title>
        <authorList>
            <person name="Nobu M.K."/>
            <person name="Mei R."/>
            <person name="Narihiro T."/>
            <person name="Kuroda K."/>
            <person name="Liu W.-T."/>
        </authorList>
    </citation>
    <scope>NUCLEOTIDE SEQUENCE</scope>
    <source>
        <strain evidence="9">ADurb.Bin131</strain>
    </source>
</reference>
<dbReference type="EMBL" id="MWDQ01000034">
    <property type="protein sequence ID" value="OQB74648.1"/>
    <property type="molecule type" value="Genomic_DNA"/>
</dbReference>
<keyword evidence="3 4" id="KW-0560">Oxidoreductase</keyword>
<dbReference type="Gene3D" id="3.40.50.720">
    <property type="entry name" value="NAD(P)-binding Rossmann-like Domain"/>
    <property type="match status" value="1"/>
</dbReference>
<dbReference type="EC" id="1.5.1.2" evidence="4 5"/>
<comment type="pathway">
    <text evidence="4">Amino-acid biosynthesis; L-proline biosynthesis; L-proline from L-glutamate 5-semialdehyde: step 1/1.</text>
</comment>
<dbReference type="InterPro" id="IPR000304">
    <property type="entry name" value="Pyrroline-COOH_reductase"/>
</dbReference>
<comment type="caution">
    <text evidence="9">The sequence shown here is derived from an EMBL/GenBank/DDBJ whole genome shotgun (WGS) entry which is preliminary data.</text>
</comment>
<dbReference type="GO" id="GO:0005737">
    <property type="term" value="C:cytoplasm"/>
    <property type="evidence" value="ECO:0007669"/>
    <property type="project" value="UniProtKB-SubCell"/>
</dbReference>
<evidence type="ECO:0000256" key="2">
    <source>
        <dbReference type="ARBA" id="ARBA00022857"/>
    </source>
</evidence>
<keyword evidence="4" id="KW-0028">Amino-acid biosynthesis</keyword>
<feature type="binding site" evidence="6">
    <location>
        <begin position="74"/>
        <end position="77"/>
    </location>
    <ligand>
        <name>NADP(+)</name>
        <dbReference type="ChEBI" id="CHEBI:58349"/>
    </ligand>
</feature>
<feature type="binding site" evidence="6">
    <location>
        <position position="62"/>
    </location>
    <ligand>
        <name>NADPH</name>
        <dbReference type="ChEBI" id="CHEBI:57783"/>
    </ligand>
</feature>
<keyword evidence="2 4" id="KW-0521">NADP</keyword>
<feature type="domain" description="Pyrroline-5-carboxylate reductase dimerisation" evidence="8">
    <location>
        <begin position="165"/>
        <end position="269"/>
    </location>
</feature>
<dbReference type="SUPFAM" id="SSF51735">
    <property type="entry name" value="NAD(P)-binding Rossmann-fold domains"/>
    <property type="match status" value="1"/>
</dbReference>
<comment type="similarity">
    <text evidence="1 4">Belongs to the pyrroline-5-carboxylate reductase family.</text>
</comment>
<dbReference type="NCBIfam" id="TIGR00112">
    <property type="entry name" value="proC"/>
    <property type="match status" value="1"/>
</dbReference>
<keyword evidence="4" id="KW-0963">Cytoplasm</keyword>
<keyword evidence="4" id="KW-0641">Proline biosynthesis</keyword>
<comment type="function">
    <text evidence="4">Catalyzes the reduction of 1-pyrroline-5-carboxylate (PCA) to L-proline.</text>
</comment>
<dbReference type="InterPro" id="IPR008927">
    <property type="entry name" value="6-PGluconate_DH-like_C_sf"/>
</dbReference>
<dbReference type="UniPathway" id="UPA00098">
    <property type="reaction ID" value="UER00361"/>
</dbReference>
<dbReference type="InterPro" id="IPR029036">
    <property type="entry name" value="P5CR_dimer"/>
</dbReference>
<dbReference type="Gene3D" id="1.10.3730.10">
    <property type="entry name" value="ProC C-terminal domain-like"/>
    <property type="match status" value="1"/>
</dbReference>